<keyword evidence="1" id="KW-0472">Membrane</keyword>
<comment type="caution">
    <text evidence="2">The sequence shown here is derived from an EMBL/GenBank/DDBJ whole genome shotgun (WGS) entry which is preliminary data.</text>
</comment>
<organism evidence="2 3">
    <name type="scientific">Candidatus Gottesmanbacteria bacterium GW2011_GWA1_34_13</name>
    <dbReference type="NCBI Taxonomy" id="1618434"/>
    <lineage>
        <taxon>Bacteria</taxon>
        <taxon>Candidatus Gottesmaniibacteriota</taxon>
    </lineage>
</organism>
<dbReference type="STRING" id="1618434.UR52_C0014G0010"/>
<gene>
    <name evidence="2" type="ORF">UR52_C0014G0010</name>
</gene>
<feature type="transmembrane region" description="Helical" evidence="1">
    <location>
        <begin position="56"/>
        <end position="76"/>
    </location>
</feature>
<feature type="transmembrane region" description="Helical" evidence="1">
    <location>
        <begin position="82"/>
        <end position="100"/>
    </location>
</feature>
<feature type="transmembrane region" description="Helical" evidence="1">
    <location>
        <begin position="31"/>
        <end position="49"/>
    </location>
</feature>
<dbReference type="AlphaFoldDB" id="A0A0G0B5X6"/>
<protein>
    <submittedName>
        <fullName evidence="2">Uncharacterized protein</fullName>
    </submittedName>
</protein>
<dbReference type="Proteomes" id="UP000034176">
    <property type="component" value="Unassembled WGS sequence"/>
</dbReference>
<keyword evidence="1" id="KW-0812">Transmembrane</keyword>
<proteinExistence type="predicted"/>
<sequence>MTKIKVGIIFGAIAGIIDVIPMIIQKLTWDANLSAFFFWIISGFFIANTNLKVKGVVKGLIISFLVLFPSAILIGWKEPISLVPIFIMTLILGSLLGYCVDKYGK</sequence>
<evidence type="ECO:0000313" key="2">
    <source>
        <dbReference type="EMBL" id="KKP59106.1"/>
    </source>
</evidence>
<evidence type="ECO:0000313" key="3">
    <source>
        <dbReference type="Proteomes" id="UP000034176"/>
    </source>
</evidence>
<keyword evidence="1" id="KW-1133">Transmembrane helix</keyword>
<evidence type="ECO:0000256" key="1">
    <source>
        <dbReference type="SAM" id="Phobius"/>
    </source>
</evidence>
<feature type="transmembrane region" description="Helical" evidence="1">
    <location>
        <begin position="7"/>
        <end position="25"/>
    </location>
</feature>
<reference evidence="2 3" key="1">
    <citation type="journal article" date="2015" name="Nature">
        <title>rRNA introns, odd ribosomes, and small enigmatic genomes across a large radiation of phyla.</title>
        <authorList>
            <person name="Brown C.T."/>
            <person name="Hug L.A."/>
            <person name="Thomas B.C."/>
            <person name="Sharon I."/>
            <person name="Castelle C.J."/>
            <person name="Singh A."/>
            <person name="Wilkins M.J."/>
            <person name="Williams K.H."/>
            <person name="Banfield J.F."/>
        </authorList>
    </citation>
    <scope>NUCLEOTIDE SEQUENCE [LARGE SCALE GENOMIC DNA]</scope>
</reference>
<dbReference type="EMBL" id="LBPN01000014">
    <property type="protein sequence ID" value="KKP59106.1"/>
    <property type="molecule type" value="Genomic_DNA"/>
</dbReference>
<accession>A0A0G0B5X6</accession>
<name>A0A0G0B5X6_9BACT</name>